<dbReference type="InterPro" id="IPR029058">
    <property type="entry name" value="AB_hydrolase_fold"/>
</dbReference>
<dbReference type="SUPFAM" id="SSF53474">
    <property type="entry name" value="alpha/beta-Hydrolases"/>
    <property type="match status" value="1"/>
</dbReference>
<dbReference type="GO" id="GO:0017000">
    <property type="term" value="P:antibiotic biosynthetic process"/>
    <property type="evidence" value="ECO:0007669"/>
    <property type="project" value="UniProtKB-ARBA"/>
</dbReference>
<dbReference type="OrthoDB" id="408631at2759"/>
<keyword evidence="3" id="KW-1185">Reference proteome</keyword>
<feature type="domain" description="Alpha/beta hydrolase fold-3" evidence="1">
    <location>
        <begin position="1"/>
        <end position="121"/>
    </location>
</feature>
<evidence type="ECO:0000259" key="1">
    <source>
        <dbReference type="Pfam" id="PF07859"/>
    </source>
</evidence>
<organism evidence="2 3">
    <name type="scientific">Penicillium argentinense</name>
    <dbReference type="NCBI Taxonomy" id="1131581"/>
    <lineage>
        <taxon>Eukaryota</taxon>
        <taxon>Fungi</taxon>
        <taxon>Dikarya</taxon>
        <taxon>Ascomycota</taxon>
        <taxon>Pezizomycotina</taxon>
        <taxon>Eurotiomycetes</taxon>
        <taxon>Eurotiomycetidae</taxon>
        <taxon>Eurotiales</taxon>
        <taxon>Aspergillaceae</taxon>
        <taxon>Penicillium</taxon>
    </lineage>
</organism>
<dbReference type="GO" id="GO:0016787">
    <property type="term" value="F:hydrolase activity"/>
    <property type="evidence" value="ECO:0007669"/>
    <property type="project" value="InterPro"/>
</dbReference>
<accession>A0A9W9K212</accession>
<reference evidence="2" key="1">
    <citation type="submission" date="2022-11" db="EMBL/GenBank/DDBJ databases">
        <authorList>
            <person name="Petersen C."/>
        </authorList>
    </citation>
    <scope>NUCLEOTIDE SEQUENCE</scope>
    <source>
        <strain evidence="2">IBT 30761</strain>
    </source>
</reference>
<dbReference type="Proteomes" id="UP001149074">
    <property type="component" value="Unassembled WGS sequence"/>
</dbReference>
<dbReference type="EMBL" id="JAPQKI010000009">
    <property type="protein sequence ID" value="KAJ5089761.1"/>
    <property type="molecule type" value="Genomic_DNA"/>
</dbReference>
<name>A0A9W9K212_9EURO</name>
<reference evidence="2" key="2">
    <citation type="journal article" date="2023" name="IMA Fungus">
        <title>Comparative genomic study of the Penicillium genus elucidates a diverse pangenome and 15 lateral gene transfer events.</title>
        <authorList>
            <person name="Petersen C."/>
            <person name="Sorensen T."/>
            <person name="Nielsen M.R."/>
            <person name="Sondergaard T.E."/>
            <person name="Sorensen J.L."/>
            <person name="Fitzpatrick D.A."/>
            <person name="Frisvad J.C."/>
            <person name="Nielsen K.L."/>
        </authorList>
    </citation>
    <scope>NUCLEOTIDE SEQUENCE</scope>
    <source>
        <strain evidence="2">IBT 30761</strain>
    </source>
</reference>
<gene>
    <name evidence="2" type="ORF">N7532_008445</name>
</gene>
<sequence length="145" mass="16327">MAMLARDRSLSPPVAKQFLIYPMLDDSKVKQQPALEAVAMWSIERNITAWSAYLRADFGTDRVSPCAAPIRATSVEGLPPTYMDTGTLDLYRDEILRHTSRIAAAHIETELHVLLGLPHVYDLFAPFCGPSKRAMEGRMRQIRKL</sequence>
<dbReference type="GeneID" id="81359916"/>
<protein>
    <recommendedName>
        <fullName evidence="1">Alpha/beta hydrolase fold-3 domain-containing protein</fullName>
    </recommendedName>
</protein>
<proteinExistence type="predicted"/>
<dbReference type="InterPro" id="IPR013094">
    <property type="entry name" value="AB_hydrolase_3"/>
</dbReference>
<dbReference type="Pfam" id="PF07859">
    <property type="entry name" value="Abhydrolase_3"/>
    <property type="match status" value="1"/>
</dbReference>
<evidence type="ECO:0000313" key="3">
    <source>
        <dbReference type="Proteomes" id="UP001149074"/>
    </source>
</evidence>
<dbReference type="AlphaFoldDB" id="A0A9W9K212"/>
<dbReference type="RefSeq" id="XP_056471743.1">
    <property type="nucleotide sequence ID" value="XM_056620937.1"/>
</dbReference>
<comment type="caution">
    <text evidence="2">The sequence shown here is derived from an EMBL/GenBank/DDBJ whole genome shotgun (WGS) entry which is preliminary data.</text>
</comment>
<dbReference type="Gene3D" id="3.40.50.1820">
    <property type="entry name" value="alpha/beta hydrolase"/>
    <property type="match status" value="1"/>
</dbReference>
<evidence type="ECO:0000313" key="2">
    <source>
        <dbReference type="EMBL" id="KAJ5089761.1"/>
    </source>
</evidence>
<dbReference type="GO" id="GO:0072330">
    <property type="term" value="P:monocarboxylic acid biosynthetic process"/>
    <property type="evidence" value="ECO:0007669"/>
    <property type="project" value="UniProtKB-ARBA"/>
</dbReference>